<feature type="compositionally biased region" description="Polar residues" evidence="1">
    <location>
        <begin position="1"/>
        <end position="23"/>
    </location>
</feature>
<sequence>MALRNSETGSNTFSISENEPQKYSETNESSESSLLLTKRRNVSGKKQGWCSIYVNDDQDQLQQLALHLFSVVSSQAIYMAKIRSYYLSNSDKELQLYGKDLNYKELYESINTSIVTYDLLETSDENTNNGVTNNLDNTNESKDLERLTLNIADSVDLVLLEFLVSGDAIFFSDSVTTNWARDVGNINYNPIELACQMVQDEED</sequence>
<gene>
    <name evidence="2" type="ORF">CPELLU_LOCUS15177</name>
</gene>
<comment type="caution">
    <text evidence="2">The sequence shown here is derived from an EMBL/GenBank/DDBJ whole genome shotgun (WGS) entry which is preliminary data.</text>
</comment>
<keyword evidence="3" id="KW-1185">Reference proteome</keyword>
<dbReference type="AlphaFoldDB" id="A0A9N9NTA1"/>
<dbReference type="OrthoDB" id="2436897at2759"/>
<evidence type="ECO:0000256" key="1">
    <source>
        <dbReference type="SAM" id="MobiDB-lite"/>
    </source>
</evidence>
<organism evidence="2 3">
    <name type="scientific">Cetraspora pellucida</name>
    <dbReference type="NCBI Taxonomy" id="1433469"/>
    <lineage>
        <taxon>Eukaryota</taxon>
        <taxon>Fungi</taxon>
        <taxon>Fungi incertae sedis</taxon>
        <taxon>Mucoromycota</taxon>
        <taxon>Glomeromycotina</taxon>
        <taxon>Glomeromycetes</taxon>
        <taxon>Diversisporales</taxon>
        <taxon>Gigasporaceae</taxon>
        <taxon>Cetraspora</taxon>
    </lineage>
</organism>
<accession>A0A9N9NTA1</accession>
<feature type="region of interest" description="Disordered" evidence="1">
    <location>
        <begin position="1"/>
        <end position="30"/>
    </location>
</feature>
<dbReference type="Proteomes" id="UP000789759">
    <property type="component" value="Unassembled WGS sequence"/>
</dbReference>
<proteinExistence type="predicted"/>
<evidence type="ECO:0000313" key="2">
    <source>
        <dbReference type="EMBL" id="CAG8758899.1"/>
    </source>
</evidence>
<dbReference type="EMBL" id="CAJVQA010019393">
    <property type="protein sequence ID" value="CAG8758899.1"/>
    <property type="molecule type" value="Genomic_DNA"/>
</dbReference>
<reference evidence="2" key="1">
    <citation type="submission" date="2021-06" db="EMBL/GenBank/DDBJ databases">
        <authorList>
            <person name="Kallberg Y."/>
            <person name="Tangrot J."/>
            <person name="Rosling A."/>
        </authorList>
    </citation>
    <scope>NUCLEOTIDE SEQUENCE</scope>
    <source>
        <strain evidence="2">FL966</strain>
    </source>
</reference>
<evidence type="ECO:0000313" key="3">
    <source>
        <dbReference type="Proteomes" id="UP000789759"/>
    </source>
</evidence>
<protein>
    <submittedName>
        <fullName evidence="2">21640_t:CDS:1</fullName>
    </submittedName>
</protein>
<name>A0A9N9NTA1_9GLOM</name>